<reference evidence="4 5" key="1">
    <citation type="submission" date="2012-01" db="EMBL/GenBank/DDBJ databases">
        <title>The Genome Sequence of Scardovia inopinata F0304.</title>
        <authorList>
            <consortium name="The Broad Institute Genome Sequencing Platform"/>
            <person name="Ward D."/>
            <person name="Earl A."/>
            <person name="Feldgarden M."/>
            <person name="Gevers D."/>
            <person name="Young S."/>
            <person name="Zeng Q."/>
            <person name="Koehrsen M."/>
            <person name="Alvarado L."/>
            <person name="Berlin A.M."/>
            <person name="Borenstein D."/>
            <person name="Chapman S.B."/>
            <person name="Chen Z."/>
            <person name="Engels R."/>
            <person name="Freedman E."/>
            <person name="Gellesch M."/>
            <person name="Goldberg J."/>
            <person name="Griggs A."/>
            <person name="Gujja S."/>
            <person name="Heilman E.R."/>
            <person name="Heiman D.I."/>
            <person name="Hepburn T.A."/>
            <person name="Howarth C."/>
            <person name="Jen D."/>
            <person name="Larson L."/>
            <person name="Mehta T."/>
            <person name="Park D."/>
            <person name="Pearson M."/>
            <person name="Richards J."/>
            <person name="Roberts A."/>
            <person name="Saif S."/>
            <person name="Shea T.D."/>
            <person name="Shenoy N."/>
            <person name="Sisk P."/>
            <person name="Stolte C."/>
            <person name="Sykes S.N."/>
            <person name="Walk T."/>
            <person name="White J."/>
            <person name="Yandava C."/>
            <person name="Izard J."/>
            <person name="Baranova O.V."/>
            <person name="Blanton J.M."/>
            <person name="Tanner A.C."/>
            <person name="Dewhirst F."/>
            <person name="Haas B."/>
            <person name="Nusbaum C."/>
            <person name="Birren B."/>
        </authorList>
    </citation>
    <scope>NUCLEOTIDE SEQUENCE [LARGE SCALE GENOMIC DNA]</scope>
    <source>
        <strain evidence="4 5">F0304</strain>
    </source>
</reference>
<dbReference type="InterPro" id="IPR004363">
    <property type="entry name" value="Methylgl_synth"/>
</dbReference>
<dbReference type="eggNOG" id="COG1597">
    <property type="taxonomic scope" value="Bacteria"/>
</dbReference>
<dbReference type="PROSITE" id="PS50146">
    <property type="entry name" value="DAGK"/>
    <property type="match status" value="1"/>
</dbReference>
<organism evidence="4 5">
    <name type="scientific">Scardovia inopinata F0304</name>
    <dbReference type="NCBI Taxonomy" id="641146"/>
    <lineage>
        <taxon>Bacteria</taxon>
        <taxon>Bacillati</taxon>
        <taxon>Actinomycetota</taxon>
        <taxon>Actinomycetes</taxon>
        <taxon>Bifidobacteriales</taxon>
        <taxon>Bifidobacteriaceae</taxon>
        <taxon>Scardovia</taxon>
    </lineage>
</organism>
<dbReference type="PANTHER" id="PTHR30492">
    <property type="entry name" value="METHYLGLYOXAL SYNTHASE"/>
    <property type="match status" value="1"/>
</dbReference>
<keyword evidence="2" id="KW-1133">Transmembrane helix</keyword>
<feature type="domain" description="DAGKc" evidence="3">
    <location>
        <begin position="42"/>
        <end position="173"/>
    </location>
</feature>
<dbReference type="Proteomes" id="UP000005777">
    <property type="component" value="Unassembled WGS sequence"/>
</dbReference>
<dbReference type="GO" id="GO:0016301">
    <property type="term" value="F:kinase activity"/>
    <property type="evidence" value="ECO:0007669"/>
    <property type="project" value="InterPro"/>
</dbReference>
<keyword evidence="2" id="KW-0812">Transmembrane</keyword>
<keyword evidence="5" id="KW-1185">Reference proteome</keyword>
<proteinExistence type="predicted"/>
<evidence type="ECO:0000259" key="3">
    <source>
        <dbReference type="PROSITE" id="PS50146"/>
    </source>
</evidence>
<evidence type="ECO:0000313" key="4">
    <source>
        <dbReference type="EMBL" id="EFG26823.1"/>
    </source>
</evidence>
<feature type="region of interest" description="Disordered" evidence="1">
    <location>
        <begin position="364"/>
        <end position="475"/>
    </location>
</feature>
<dbReference type="InterPro" id="IPR001206">
    <property type="entry name" value="Diacylglycerol_kinase_cat_dom"/>
</dbReference>
<dbReference type="EMBL" id="ADCX01000002">
    <property type="protein sequence ID" value="EFG26823.1"/>
    <property type="molecule type" value="Genomic_DNA"/>
</dbReference>
<dbReference type="GO" id="GO:0019242">
    <property type="term" value="P:methylglyoxal biosynthetic process"/>
    <property type="evidence" value="ECO:0007669"/>
    <property type="project" value="InterPro"/>
</dbReference>
<gene>
    <name evidence="4" type="ORF">HMPREF9020_00451</name>
</gene>
<dbReference type="SMART" id="SM00046">
    <property type="entry name" value="DAGKc"/>
    <property type="match status" value="1"/>
</dbReference>
<dbReference type="GO" id="GO:0008929">
    <property type="term" value="F:methylglyoxal synthase activity"/>
    <property type="evidence" value="ECO:0007669"/>
    <property type="project" value="InterPro"/>
</dbReference>
<dbReference type="PANTHER" id="PTHR30492:SF0">
    <property type="entry name" value="METHYLGLYOXAL SYNTHASE"/>
    <property type="match status" value="1"/>
</dbReference>
<dbReference type="InterPro" id="IPR016064">
    <property type="entry name" value="NAD/diacylglycerol_kinase_sf"/>
</dbReference>
<feature type="transmembrane region" description="Helical" evidence="2">
    <location>
        <begin position="6"/>
        <end position="28"/>
    </location>
</feature>
<dbReference type="Gene3D" id="2.60.200.40">
    <property type="match status" value="1"/>
</dbReference>
<evidence type="ECO:0000313" key="5">
    <source>
        <dbReference type="Proteomes" id="UP000005777"/>
    </source>
</evidence>
<dbReference type="InterPro" id="IPR017438">
    <property type="entry name" value="ATP-NAD_kinase_N"/>
</dbReference>
<accession>W5IIW9</accession>
<dbReference type="HOGENOM" id="CLU_045532_2_2_11"/>
<name>W5IIW9_SCAIO</name>
<keyword evidence="2" id="KW-0472">Membrane</keyword>
<dbReference type="Gene3D" id="3.40.50.10330">
    <property type="entry name" value="Probable inorganic polyphosphate/atp-NAD kinase, domain 1"/>
    <property type="match status" value="1"/>
</dbReference>
<feature type="compositionally biased region" description="Low complexity" evidence="1">
    <location>
        <begin position="431"/>
        <end position="464"/>
    </location>
</feature>
<dbReference type="AlphaFoldDB" id="W5IIW9"/>
<comment type="caution">
    <text evidence="4">The sequence shown here is derived from an EMBL/GenBank/DDBJ whole genome shotgun (WGS) entry which is preliminary data.</text>
</comment>
<dbReference type="SUPFAM" id="SSF111331">
    <property type="entry name" value="NAD kinase/diacylglycerol kinase-like"/>
    <property type="match status" value="1"/>
</dbReference>
<dbReference type="GO" id="GO:0005829">
    <property type="term" value="C:cytosol"/>
    <property type="evidence" value="ECO:0007669"/>
    <property type="project" value="TreeGrafter"/>
</dbReference>
<evidence type="ECO:0000256" key="2">
    <source>
        <dbReference type="SAM" id="Phobius"/>
    </source>
</evidence>
<dbReference type="Pfam" id="PF00781">
    <property type="entry name" value="DAGK_cat"/>
    <property type="match status" value="1"/>
</dbReference>
<feature type="compositionally biased region" description="Low complexity" evidence="1">
    <location>
        <begin position="396"/>
        <end position="413"/>
    </location>
</feature>
<evidence type="ECO:0000256" key="1">
    <source>
        <dbReference type="SAM" id="MobiDB-lite"/>
    </source>
</evidence>
<sequence length="475" mass="50453">MDQGWIIALSIIGAIIAIALIVCLFILARRKHQVIQAEQRYGDKVSYAFIINPSKPQAEETRSYIKKYCSDHNISDTIFIDTQLDKDGNACAKEALSLGADVVIACGGDGTVRTVASAMSGTTHAFGIIPIGTGNLFARNIGIPVDNLEAAMAIATSHGSRRVDMGRMALLDSDEPEHKHGFLIIAGVGFDAQLIDDTDPNLKKSISWFAYFWGALKHLFESRIHGTVILTEADGSIHQTRGETFRTLMAGNCGKIPGFSLMPAAHYDDGLLDFETIDTTHGLWGWLNLLIDVIHQTITRKAEQSPITQRSTVKQYQGTSAEVLLDKPILAEVDGDILEKTQHIRFTIDHQSLIVRAPQTASETAAGTRANSGMGADTSARAGADAKNGTSREASGKAGKPGKTWKTGKTGKTGVDGKTDIDSDSSEAEKSAPTSGSAGASATASSTTPSSTTPSPTSSPTSASHLTGETPILLM</sequence>
<protein>
    <recommendedName>
        <fullName evidence="3">DAGKc domain-containing protein</fullName>
    </recommendedName>
</protein>